<evidence type="ECO:0000256" key="2">
    <source>
        <dbReference type="ARBA" id="ARBA00023002"/>
    </source>
</evidence>
<dbReference type="CDD" id="cd12162">
    <property type="entry name" value="2-Hacid_dh_4"/>
    <property type="match status" value="1"/>
</dbReference>
<dbReference type="Pfam" id="PF00389">
    <property type="entry name" value="2-Hacid_dh"/>
    <property type="match status" value="1"/>
</dbReference>
<dbReference type="Gene3D" id="3.40.50.720">
    <property type="entry name" value="NAD(P)-binding Rossmann-like Domain"/>
    <property type="match status" value="2"/>
</dbReference>
<evidence type="ECO:0000259" key="6">
    <source>
        <dbReference type="Pfam" id="PF02826"/>
    </source>
</evidence>
<reference evidence="7 8" key="1">
    <citation type="submission" date="2020-08" db="EMBL/GenBank/DDBJ databases">
        <title>Genomic Encyclopedia of Type Strains, Phase IV (KMG-IV): sequencing the most valuable type-strain genomes for metagenomic binning, comparative biology and taxonomic classification.</title>
        <authorList>
            <person name="Goeker M."/>
        </authorList>
    </citation>
    <scope>NUCLEOTIDE SEQUENCE [LARGE SCALE GENOMIC DNA]</scope>
    <source>
        <strain evidence="7 8">DSM 103462</strain>
    </source>
</reference>
<name>A0A7W8LLC2_9SPIR</name>
<proteinExistence type="inferred from homology"/>
<dbReference type="InterPro" id="IPR006140">
    <property type="entry name" value="D-isomer_DH_NAD-bd"/>
</dbReference>
<dbReference type="AlphaFoldDB" id="A0A7W8LLC2"/>
<evidence type="ECO:0000256" key="1">
    <source>
        <dbReference type="ARBA" id="ARBA00005854"/>
    </source>
</evidence>
<dbReference type="GO" id="GO:0051287">
    <property type="term" value="F:NAD binding"/>
    <property type="evidence" value="ECO:0007669"/>
    <property type="project" value="InterPro"/>
</dbReference>
<feature type="domain" description="D-isomer specific 2-hydroxyacid dehydrogenase catalytic" evidence="5">
    <location>
        <begin position="19"/>
        <end position="330"/>
    </location>
</feature>
<gene>
    <name evidence="7" type="ORF">HNP76_000542</name>
</gene>
<feature type="domain" description="D-isomer specific 2-hydroxyacid dehydrogenase NAD-binding" evidence="6">
    <location>
        <begin position="109"/>
        <end position="299"/>
    </location>
</feature>
<dbReference type="InterPro" id="IPR029753">
    <property type="entry name" value="D-isomer_DH_CS"/>
</dbReference>
<keyword evidence="8" id="KW-1185">Reference proteome</keyword>
<dbReference type="EC" id="1.1.1.29" evidence="7"/>
<organism evidence="7 8">
    <name type="scientific">Treponema ruminis</name>
    <dbReference type="NCBI Taxonomy" id="744515"/>
    <lineage>
        <taxon>Bacteria</taxon>
        <taxon>Pseudomonadati</taxon>
        <taxon>Spirochaetota</taxon>
        <taxon>Spirochaetia</taxon>
        <taxon>Spirochaetales</taxon>
        <taxon>Treponemataceae</taxon>
        <taxon>Treponema</taxon>
    </lineage>
</organism>
<dbReference type="SUPFAM" id="SSF51735">
    <property type="entry name" value="NAD(P)-binding Rossmann-fold domains"/>
    <property type="match status" value="1"/>
</dbReference>
<dbReference type="InterPro" id="IPR006139">
    <property type="entry name" value="D-isomer_2_OHA_DH_cat_dom"/>
</dbReference>
<accession>A0A7W8LLC2</accession>
<evidence type="ECO:0000256" key="3">
    <source>
        <dbReference type="ARBA" id="ARBA00023027"/>
    </source>
</evidence>
<evidence type="ECO:0000313" key="8">
    <source>
        <dbReference type="Proteomes" id="UP000518887"/>
    </source>
</evidence>
<dbReference type="RefSeq" id="WP_184657246.1">
    <property type="nucleotide sequence ID" value="NZ_CP031518.1"/>
</dbReference>
<dbReference type="PROSITE" id="PS00670">
    <property type="entry name" value="D_2_HYDROXYACID_DH_2"/>
    <property type="match status" value="1"/>
</dbReference>
<dbReference type="PANTHER" id="PTHR43761:SF1">
    <property type="entry name" value="D-ISOMER SPECIFIC 2-HYDROXYACID DEHYDROGENASE CATALYTIC DOMAIN-CONTAINING PROTEIN-RELATED"/>
    <property type="match status" value="1"/>
</dbReference>
<dbReference type="Proteomes" id="UP000518887">
    <property type="component" value="Unassembled WGS sequence"/>
</dbReference>
<comment type="caution">
    <text evidence="7">The sequence shown here is derived from an EMBL/GenBank/DDBJ whole genome shotgun (WGS) entry which is preliminary data.</text>
</comment>
<sequence length="330" mass="36175">MKITVLDGHGLNPGDVSWDCIKSFADEFTVYDRSPQELVVERIGNSEIVLLNKIHITKEIVESCPNLRYIGVLATGYNVVDVKACRDRGIIVTNIPSYSTNAVAQHVFSFILHFTNQVAAHSLSVHDGKWISNPDFCYWLSPLTELSGKTLGIYGFGHIGQKVCEIALAFGMKVIVCAHSKKSFEKAKAALNVSESLKALVQPVSKEELFKESDFLSLHAPLTPETENLADEKMLSLMKSSAVLINTARGGMIAEADVRAALESKKIAGYAADVLLQEPMSPSSPLYKAPNCVITPHLAWAPRETRLRLLDIEVENIKAFLAGKPVNVVN</sequence>
<dbReference type="EMBL" id="JACHFQ010000002">
    <property type="protein sequence ID" value="MBB5225198.1"/>
    <property type="molecule type" value="Genomic_DNA"/>
</dbReference>
<evidence type="ECO:0000256" key="4">
    <source>
        <dbReference type="RuleBase" id="RU003719"/>
    </source>
</evidence>
<dbReference type="Pfam" id="PF02826">
    <property type="entry name" value="2-Hacid_dh_C"/>
    <property type="match status" value="1"/>
</dbReference>
<protein>
    <submittedName>
        <fullName evidence="7">Glycerate dehydrogenase</fullName>
        <ecNumber evidence="7">1.1.1.29</ecNumber>
    </submittedName>
</protein>
<evidence type="ECO:0000313" key="7">
    <source>
        <dbReference type="EMBL" id="MBB5225198.1"/>
    </source>
</evidence>
<comment type="similarity">
    <text evidence="1 4">Belongs to the D-isomer specific 2-hydroxyacid dehydrogenase family.</text>
</comment>
<dbReference type="GO" id="GO:0008465">
    <property type="term" value="F:hydroxypyruvate reductase (NADH) activity"/>
    <property type="evidence" value="ECO:0007669"/>
    <property type="project" value="UniProtKB-EC"/>
</dbReference>
<evidence type="ECO:0000259" key="5">
    <source>
        <dbReference type="Pfam" id="PF00389"/>
    </source>
</evidence>
<keyword evidence="2 4" id="KW-0560">Oxidoreductase</keyword>
<dbReference type="PANTHER" id="PTHR43761">
    <property type="entry name" value="D-ISOMER SPECIFIC 2-HYDROXYACID DEHYDROGENASE FAMILY PROTEIN (AFU_ORTHOLOGUE AFUA_1G13630)"/>
    <property type="match status" value="1"/>
</dbReference>
<dbReference type="SUPFAM" id="SSF52283">
    <property type="entry name" value="Formate/glycerate dehydrogenase catalytic domain-like"/>
    <property type="match status" value="1"/>
</dbReference>
<keyword evidence="3" id="KW-0520">NAD</keyword>
<dbReference type="InterPro" id="IPR050418">
    <property type="entry name" value="D-iso_2-hydroxyacid_DH_PdxB"/>
</dbReference>
<dbReference type="InterPro" id="IPR036291">
    <property type="entry name" value="NAD(P)-bd_dom_sf"/>
</dbReference>